<dbReference type="InterPro" id="IPR006311">
    <property type="entry name" value="TAT_signal"/>
</dbReference>
<reference evidence="2 3" key="1">
    <citation type="journal article" date="2019" name="Int. J. Syst. Evol. Microbiol.">
        <title>The Global Catalogue of Microorganisms (GCM) 10K type strain sequencing project: providing services to taxonomists for standard genome sequencing and annotation.</title>
        <authorList>
            <consortium name="The Broad Institute Genomics Platform"/>
            <consortium name="The Broad Institute Genome Sequencing Center for Infectious Disease"/>
            <person name="Wu L."/>
            <person name="Ma J."/>
        </authorList>
    </citation>
    <scope>NUCLEOTIDE SEQUENCE [LARGE SCALE GENOMIC DNA]</scope>
    <source>
        <strain evidence="2 3">GX21</strain>
    </source>
</reference>
<comment type="caution">
    <text evidence="2">The sequence shown here is derived from an EMBL/GenBank/DDBJ whole genome shotgun (WGS) entry which is preliminary data.</text>
</comment>
<evidence type="ECO:0000256" key="1">
    <source>
        <dbReference type="SAM" id="MobiDB-lite"/>
    </source>
</evidence>
<evidence type="ECO:0008006" key="4">
    <source>
        <dbReference type="Google" id="ProtNLM"/>
    </source>
</evidence>
<dbReference type="GeneID" id="96954713"/>
<name>A0ABD6A1B2_9EURY</name>
<dbReference type="RefSeq" id="WP_379705022.1">
    <property type="nucleotide sequence ID" value="NZ_JBHTAT010000001.1"/>
</dbReference>
<keyword evidence="3" id="KW-1185">Reference proteome</keyword>
<proteinExistence type="predicted"/>
<evidence type="ECO:0000313" key="2">
    <source>
        <dbReference type="EMBL" id="MFC7256326.1"/>
    </source>
</evidence>
<protein>
    <recommendedName>
        <fullName evidence="4">Tat (Twin-arginine translocation) pathway signal sequence</fullName>
    </recommendedName>
</protein>
<dbReference type="AlphaFoldDB" id="A0ABD6A1B2"/>
<dbReference type="PROSITE" id="PS51257">
    <property type="entry name" value="PROKAR_LIPOPROTEIN"/>
    <property type="match status" value="1"/>
</dbReference>
<dbReference type="PROSITE" id="PS51318">
    <property type="entry name" value="TAT"/>
    <property type="match status" value="1"/>
</dbReference>
<dbReference type="EMBL" id="JBHTAT010000001">
    <property type="protein sequence ID" value="MFC7256326.1"/>
    <property type="molecule type" value="Genomic_DNA"/>
</dbReference>
<dbReference type="Proteomes" id="UP001596434">
    <property type="component" value="Unassembled WGS sequence"/>
</dbReference>
<evidence type="ECO:0000313" key="3">
    <source>
        <dbReference type="Proteomes" id="UP001596434"/>
    </source>
</evidence>
<organism evidence="2 3">
    <name type="scientific">Haloplanus litoreus</name>
    <dbReference type="NCBI Taxonomy" id="767515"/>
    <lineage>
        <taxon>Archaea</taxon>
        <taxon>Methanobacteriati</taxon>
        <taxon>Methanobacteriota</taxon>
        <taxon>Stenosarchaea group</taxon>
        <taxon>Halobacteria</taxon>
        <taxon>Halobacteriales</taxon>
        <taxon>Haloferacaceae</taxon>
        <taxon>Haloplanus</taxon>
    </lineage>
</organism>
<sequence>MPCVSRRRFLEAAGAASVFALAGCSGDTDTGDATPTPTPTRTARATPTPTPTPRAPSSETVGFAAMLDRTPTHPEMPDASYVWARYVDAEGLLSGVDDDTVGRRLRQGWLGAGPPKYAETDAFELVHVQPGALSNVTLGRGEFSTATAVEGMIGDGWTRLDDGGDGYSLLEHGGYTAAVGERRWIVVSAADVGLIESLTAAVESDPLVDHLTDVDVAAVSRASEETGSYHVVERSVPGDYAAGITVDYAPYRFPVGVLHYATDRESPSWERVERRFETQIAGELRAVDFGDDFG</sequence>
<feature type="region of interest" description="Disordered" evidence="1">
    <location>
        <begin position="22"/>
        <end position="59"/>
    </location>
</feature>
<gene>
    <name evidence="2" type="ORF">ACFQKE_13645</name>
</gene>
<feature type="compositionally biased region" description="Low complexity" evidence="1">
    <location>
        <begin position="22"/>
        <end position="47"/>
    </location>
</feature>
<accession>A0ABD6A1B2</accession>